<proteinExistence type="predicted"/>
<organism evidence="1 2">
    <name type="scientific">Eumeta variegata</name>
    <name type="common">Bagworm moth</name>
    <name type="synonym">Eumeta japonica</name>
    <dbReference type="NCBI Taxonomy" id="151549"/>
    <lineage>
        <taxon>Eukaryota</taxon>
        <taxon>Metazoa</taxon>
        <taxon>Ecdysozoa</taxon>
        <taxon>Arthropoda</taxon>
        <taxon>Hexapoda</taxon>
        <taxon>Insecta</taxon>
        <taxon>Pterygota</taxon>
        <taxon>Neoptera</taxon>
        <taxon>Endopterygota</taxon>
        <taxon>Lepidoptera</taxon>
        <taxon>Glossata</taxon>
        <taxon>Ditrysia</taxon>
        <taxon>Tineoidea</taxon>
        <taxon>Psychidae</taxon>
        <taxon>Oiketicinae</taxon>
        <taxon>Eumeta</taxon>
    </lineage>
</organism>
<dbReference type="AlphaFoldDB" id="A0A4C1YX06"/>
<dbReference type="EMBL" id="BGZK01001416">
    <property type="protein sequence ID" value="GBP79503.1"/>
    <property type="molecule type" value="Genomic_DNA"/>
</dbReference>
<keyword evidence="2" id="KW-1185">Reference proteome</keyword>
<comment type="caution">
    <text evidence="1">The sequence shown here is derived from an EMBL/GenBank/DDBJ whole genome shotgun (WGS) entry which is preliminary data.</text>
</comment>
<dbReference type="Proteomes" id="UP000299102">
    <property type="component" value="Unassembled WGS sequence"/>
</dbReference>
<gene>
    <name evidence="1" type="ORF">EVAR_58514_1</name>
</gene>
<protein>
    <submittedName>
        <fullName evidence="1">Uncharacterized protein</fullName>
    </submittedName>
</protein>
<evidence type="ECO:0000313" key="2">
    <source>
        <dbReference type="Proteomes" id="UP000299102"/>
    </source>
</evidence>
<reference evidence="1 2" key="1">
    <citation type="journal article" date="2019" name="Commun. Biol.">
        <title>The bagworm genome reveals a unique fibroin gene that provides high tensile strength.</title>
        <authorList>
            <person name="Kono N."/>
            <person name="Nakamura H."/>
            <person name="Ohtoshi R."/>
            <person name="Tomita M."/>
            <person name="Numata K."/>
            <person name="Arakawa K."/>
        </authorList>
    </citation>
    <scope>NUCLEOTIDE SEQUENCE [LARGE SCALE GENOMIC DNA]</scope>
</reference>
<accession>A0A4C1YX06</accession>
<name>A0A4C1YX06_EUMVA</name>
<evidence type="ECO:0000313" key="1">
    <source>
        <dbReference type="EMBL" id="GBP79503.1"/>
    </source>
</evidence>
<sequence>MGRLIALAGRDERMHTDVRRLKRATRELPRRAGVDEIDRDESAHSSRKDRRLCLAVRRLSARRIICIRLEEGLRGGAQIDRGEVVTGPRHPLAGCTPAQLRGSKGTIRFSKGKQACESPTSHPFVEGTSGPFARTSLGWVPTSIARRPLPHSRYRISPQSRPASGVCFMPRLVIIGHKFPRAQQGPEARVLVLDSLESSTASRVTYAILKDKSALRSRTYRIIRLRADIEATALLALIDVCL</sequence>